<feature type="compositionally biased region" description="Polar residues" evidence="8">
    <location>
        <begin position="92"/>
        <end position="112"/>
    </location>
</feature>
<feature type="region of interest" description="Disordered" evidence="8">
    <location>
        <begin position="564"/>
        <end position="995"/>
    </location>
</feature>
<dbReference type="PANTHER" id="PTHR13142:SF1">
    <property type="entry name" value="INNER CENTROMERE PROTEIN"/>
    <property type="match status" value="1"/>
</dbReference>
<evidence type="ECO:0000259" key="9">
    <source>
        <dbReference type="Pfam" id="PF03941"/>
    </source>
</evidence>
<proteinExistence type="inferred from homology"/>
<evidence type="ECO:0000256" key="8">
    <source>
        <dbReference type="SAM" id="MobiDB-lite"/>
    </source>
</evidence>
<keyword evidence="11" id="KW-1185">Reference proteome</keyword>
<evidence type="ECO:0000256" key="6">
    <source>
        <dbReference type="ARBA" id="ARBA00023212"/>
    </source>
</evidence>
<dbReference type="Proteomes" id="UP001521785">
    <property type="component" value="Unassembled WGS sequence"/>
</dbReference>
<feature type="compositionally biased region" description="Basic and acidic residues" evidence="8">
    <location>
        <begin position="878"/>
        <end position="891"/>
    </location>
</feature>
<dbReference type="PANTHER" id="PTHR13142">
    <property type="entry name" value="INNER CENTROMERE PROTEIN"/>
    <property type="match status" value="1"/>
</dbReference>
<feature type="region of interest" description="Disordered" evidence="8">
    <location>
        <begin position="432"/>
        <end position="544"/>
    </location>
</feature>
<feature type="region of interest" description="Disordered" evidence="8">
    <location>
        <begin position="1"/>
        <end position="147"/>
    </location>
</feature>
<feature type="compositionally biased region" description="Polar residues" evidence="8">
    <location>
        <begin position="582"/>
        <end position="594"/>
    </location>
</feature>
<feature type="domain" description="Inner centromere protein ARK-binding" evidence="9">
    <location>
        <begin position="999"/>
        <end position="1052"/>
    </location>
</feature>
<reference evidence="10 11" key="1">
    <citation type="submission" date="2024-02" db="EMBL/GenBank/DDBJ databases">
        <title>De novo assembly and annotation of 12 fungi associated with fruit tree decline syndrome in Ontario, Canada.</title>
        <authorList>
            <person name="Sulman M."/>
            <person name="Ellouze W."/>
            <person name="Ilyukhin E."/>
        </authorList>
    </citation>
    <scope>NUCLEOTIDE SEQUENCE [LARGE SCALE GENOMIC DNA]</scope>
    <source>
        <strain evidence="10 11">M42-189</strain>
    </source>
</reference>
<feature type="region of interest" description="Disordered" evidence="8">
    <location>
        <begin position="284"/>
        <end position="304"/>
    </location>
</feature>
<keyword evidence="7" id="KW-0539">Nucleus</keyword>
<comment type="similarity">
    <text evidence="3">Belongs to the INCENP family.</text>
</comment>
<evidence type="ECO:0000256" key="4">
    <source>
        <dbReference type="ARBA" id="ARBA00022490"/>
    </source>
</evidence>
<feature type="compositionally biased region" description="Low complexity" evidence="8">
    <location>
        <begin position="627"/>
        <end position="637"/>
    </location>
</feature>
<feature type="compositionally biased region" description="Basic and acidic residues" evidence="8">
    <location>
        <begin position="595"/>
        <end position="605"/>
    </location>
</feature>
<feature type="compositionally biased region" description="Pro residues" evidence="8">
    <location>
        <begin position="1101"/>
        <end position="1112"/>
    </location>
</feature>
<feature type="compositionally biased region" description="Low complexity" evidence="8">
    <location>
        <begin position="439"/>
        <end position="457"/>
    </location>
</feature>
<dbReference type="Pfam" id="PF03941">
    <property type="entry name" value="INCENP_ARK-bind"/>
    <property type="match status" value="1"/>
</dbReference>
<keyword evidence="5" id="KW-0159">Chromosome partition</keyword>
<evidence type="ECO:0000313" key="10">
    <source>
        <dbReference type="EMBL" id="KAL1599013.1"/>
    </source>
</evidence>
<feature type="compositionally biased region" description="Polar residues" evidence="8">
    <location>
        <begin position="719"/>
        <end position="739"/>
    </location>
</feature>
<feature type="compositionally biased region" description="Basic and acidic residues" evidence="8">
    <location>
        <begin position="761"/>
        <end position="783"/>
    </location>
</feature>
<comment type="subcellular location">
    <subcellularLocation>
        <location evidence="2">Cytoplasm</location>
        <location evidence="2">Cytoskeleton</location>
        <location evidence="2">Spindle</location>
    </subcellularLocation>
    <subcellularLocation>
        <location evidence="1">Nucleus</location>
    </subcellularLocation>
</comment>
<gene>
    <name evidence="10" type="ORF">SLS60_008159</name>
</gene>
<keyword evidence="4" id="KW-0963">Cytoplasm</keyword>
<feature type="compositionally biased region" description="Low complexity" evidence="8">
    <location>
        <begin position="810"/>
        <end position="842"/>
    </location>
</feature>
<dbReference type="InterPro" id="IPR005635">
    <property type="entry name" value="Inner_centromere_prot_ARK-bd"/>
</dbReference>
<sequence length="1112" mass="121516">MDRNILGGNAQRRASPAEQSLKGNLNTSPVRSRFNIAEDAENVIPTRSPLKSPVPSLFASLMNKEKDNRGSYGYRSQHVSPERRPATGHSAAPSQYSQLASTQSTSPSQEDNIFSPPQTQSTQPTQATQSFAPSTQPCEEERRDTGDSFVSAKEAFGSKNASNEDLRARFSDDAMDVDEVKPDDAQYDAQGAAAHHDLSSDHDDMAIDDFSAFPEPPRLVSVSGGFSISADQQNAHNVAEQHAHAPEPKTLMPPVEIFAASDRAEAEDAQHDDTVVHHEVEDNMEIDDDVRSQSDSSSPVKPLVRKSSLTFASLPAREPLLAKKSMGNRNSRTSHVDPNKVRSSNLGRFTGGKSLGGAQLPLPEIQNDVIMDVDEEGPELPREELEATKLHNKTSSQRLLERINMLKQQNEAPKRISQNILASQLNQATSFTASQMKESSQPSQISQPVQPVPVTQPAYPSLPPAGTEHGDADDDDWISPIRTVAPASSPKRPPFNKSRSEQARSSPAKAVPKPISVSNPDFPAVVESTTPAGSPTGKKYMDGPLSASKAKFYSALRAAKEKIIGSNATSAQVKLDALSESPVRSTIKDQQSSDDVFRSPKRNEKAGTSIFSHLRSPSKESLKSSKSKAAAATSSSPAKEDGRRTRSSTEREKQKEKDFKEKQRVDDRLKEMRSKEQVKAAAHHQKIKATTTKTPSAMPSQQSMRQVPVAAMKTPVSVAESSQPRPQPTRANTATSNETESADDMPPPPPPKSFLPTTGQKFREPRKVEPKKLAKPNSKETLPKVKPQKIMVSLHNSRYGQAPPAASKHAASVPAPSSTAPIAAKSAPSTQRMGPPATKPTHAAPPRPASALSTKSGASYKSAPKPAPRVARPPVQKPAEKPMDKPLEKSKAVPAPTRADLAAARPVARMQTIQDANRIQVSVPQVNPAKPAKRPFEQDESTLQRPPKRPSTQAKMNPITPAHPNSQFAKGKIPFAEPLQPAKTPVPQYQNGEEIKLPDIMTDSEDEDSDNEFEQPSWVNTPNLRDLLTQQQLVDPEQVFGPIAPLNMEQVFPNKERHKRFRERTSSAYWANDQVTEEERRKDREAKERLFREGAWTYNPSPRPTPQPNRGL</sequence>
<evidence type="ECO:0000256" key="3">
    <source>
        <dbReference type="ARBA" id="ARBA00010042"/>
    </source>
</evidence>
<feature type="compositionally biased region" description="Basic and acidic residues" evidence="8">
    <location>
        <begin position="1077"/>
        <end position="1092"/>
    </location>
</feature>
<comment type="caution">
    <text evidence="10">The sequence shown here is derived from an EMBL/GenBank/DDBJ whole genome shotgun (WGS) entry which is preliminary data.</text>
</comment>
<accession>A0ABR3R427</accession>
<feature type="compositionally biased region" description="Polar residues" evidence="8">
    <location>
        <begin position="911"/>
        <end position="925"/>
    </location>
</feature>
<feature type="region of interest" description="Disordered" evidence="8">
    <location>
        <begin position="320"/>
        <end position="360"/>
    </location>
</feature>
<protein>
    <recommendedName>
        <fullName evidence="9">Inner centromere protein ARK-binding domain-containing protein</fullName>
    </recommendedName>
</protein>
<feature type="compositionally biased region" description="Polar residues" evidence="8">
    <location>
        <begin position="17"/>
        <end position="30"/>
    </location>
</feature>
<name>A0ABR3R427_9PLEO</name>
<evidence type="ECO:0000313" key="11">
    <source>
        <dbReference type="Proteomes" id="UP001521785"/>
    </source>
</evidence>
<feature type="compositionally biased region" description="Polar residues" evidence="8">
    <location>
        <begin position="688"/>
        <end position="705"/>
    </location>
</feature>
<evidence type="ECO:0000256" key="2">
    <source>
        <dbReference type="ARBA" id="ARBA00004186"/>
    </source>
</evidence>
<evidence type="ECO:0000256" key="7">
    <source>
        <dbReference type="ARBA" id="ARBA00023242"/>
    </source>
</evidence>
<evidence type="ECO:0000256" key="5">
    <source>
        <dbReference type="ARBA" id="ARBA00022829"/>
    </source>
</evidence>
<keyword evidence="6" id="KW-0206">Cytoskeleton</keyword>
<feature type="region of interest" description="Disordered" evidence="8">
    <location>
        <begin position="1063"/>
        <end position="1112"/>
    </location>
</feature>
<feature type="compositionally biased region" description="Low complexity" evidence="8">
    <location>
        <begin position="114"/>
        <end position="133"/>
    </location>
</feature>
<organism evidence="10 11">
    <name type="scientific">Paraconiothyrium brasiliense</name>
    <dbReference type="NCBI Taxonomy" id="300254"/>
    <lineage>
        <taxon>Eukaryota</taxon>
        <taxon>Fungi</taxon>
        <taxon>Dikarya</taxon>
        <taxon>Ascomycota</taxon>
        <taxon>Pezizomycotina</taxon>
        <taxon>Dothideomycetes</taxon>
        <taxon>Pleosporomycetidae</taxon>
        <taxon>Pleosporales</taxon>
        <taxon>Massarineae</taxon>
        <taxon>Didymosphaeriaceae</taxon>
        <taxon>Paraconiothyrium</taxon>
    </lineage>
</organism>
<evidence type="ECO:0000256" key="1">
    <source>
        <dbReference type="ARBA" id="ARBA00004123"/>
    </source>
</evidence>
<dbReference type="EMBL" id="JAKJXO020000011">
    <property type="protein sequence ID" value="KAL1599013.1"/>
    <property type="molecule type" value="Genomic_DNA"/>
</dbReference>
<feature type="compositionally biased region" description="Basic and acidic residues" evidence="8">
    <location>
        <begin position="638"/>
        <end position="678"/>
    </location>
</feature>